<keyword evidence="3 7" id="KW-0812">Transmembrane</keyword>
<proteinExistence type="inferred from homology"/>
<evidence type="ECO:0000313" key="8">
    <source>
        <dbReference type="EMBL" id="GJN05356.1"/>
    </source>
</evidence>
<feature type="transmembrane region" description="Helical" evidence="7">
    <location>
        <begin position="109"/>
        <end position="131"/>
    </location>
</feature>
<name>A0AAV5D4L1_ELECO</name>
<evidence type="ECO:0000256" key="2">
    <source>
        <dbReference type="ARBA" id="ARBA00009965"/>
    </source>
</evidence>
<gene>
    <name evidence="8" type="primary">ga22977</name>
    <name evidence="8" type="ORF">PR202_ga22977</name>
</gene>
<dbReference type="GO" id="GO:0034755">
    <property type="term" value="P:iron ion transmembrane transport"/>
    <property type="evidence" value="ECO:0007669"/>
    <property type="project" value="TreeGrafter"/>
</dbReference>
<organism evidence="8 9">
    <name type="scientific">Eleusine coracana subsp. coracana</name>
    <dbReference type="NCBI Taxonomy" id="191504"/>
    <lineage>
        <taxon>Eukaryota</taxon>
        <taxon>Viridiplantae</taxon>
        <taxon>Streptophyta</taxon>
        <taxon>Embryophyta</taxon>
        <taxon>Tracheophyta</taxon>
        <taxon>Spermatophyta</taxon>
        <taxon>Magnoliopsida</taxon>
        <taxon>Liliopsida</taxon>
        <taxon>Poales</taxon>
        <taxon>Poaceae</taxon>
        <taxon>PACMAD clade</taxon>
        <taxon>Chloridoideae</taxon>
        <taxon>Cynodonteae</taxon>
        <taxon>Eleusininae</taxon>
        <taxon>Eleusine</taxon>
    </lineage>
</organism>
<evidence type="ECO:0000256" key="3">
    <source>
        <dbReference type="ARBA" id="ARBA00022692"/>
    </source>
</evidence>
<dbReference type="InterPro" id="IPR001046">
    <property type="entry name" value="NRAMP_fam"/>
</dbReference>
<keyword evidence="5 7" id="KW-0472">Membrane</keyword>
<evidence type="ECO:0000313" key="9">
    <source>
        <dbReference type="Proteomes" id="UP001054889"/>
    </source>
</evidence>
<evidence type="ECO:0000256" key="7">
    <source>
        <dbReference type="SAM" id="Phobius"/>
    </source>
</evidence>
<comment type="subcellular location">
    <subcellularLocation>
        <location evidence="1">Membrane</location>
        <topology evidence="1">Multi-pass membrane protein</topology>
    </subcellularLocation>
</comment>
<feature type="compositionally biased region" description="Low complexity" evidence="6">
    <location>
        <begin position="41"/>
        <end position="56"/>
    </location>
</feature>
<dbReference type="AlphaFoldDB" id="A0AAV5D4L1"/>
<feature type="region of interest" description="Disordered" evidence="6">
    <location>
        <begin position="204"/>
        <end position="275"/>
    </location>
</feature>
<dbReference type="PANTHER" id="PTHR11706:SF47">
    <property type="entry name" value="METAL TRANSPORTER NRAMP4"/>
    <property type="match status" value="1"/>
</dbReference>
<dbReference type="PANTHER" id="PTHR11706">
    <property type="entry name" value="SOLUTE CARRIER PROTEIN FAMILY 11 MEMBER"/>
    <property type="match status" value="1"/>
</dbReference>
<evidence type="ECO:0000256" key="5">
    <source>
        <dbReference type="ARBA" id="ARBA00023136"/>
    </source>
</evidence>
<feature type="compositionally biased region" description="Basic and acidic residues" evidence="6">
    <location>
        <begin position="1"/>
        <end position="16"/>
    </location>
</feature>
<reference evidence="8" key="1">
    <citation type="journal article" date="2018" name="DNA Res.">
        <title>Multiple hybrid de novo genome assembly of finger millet, an orphan allotetraploid crop.</title>
        <authorList>
            <person name="Hatakeyama M."/>
            <person name="Aluri S."/>
            <person name="Balachadran M.T."/>
            <person name="Sivarajan S.R."/>
            <person name="Patrignani A."/>
            <person name="Gruter S."/>
            <person name="Poveda L."/>
            <person name="Shimizu-Inatsugi R."/>
            <person name="Baeten J."/>
            <person name="Francoijs K.J."/>
            <person name="Nataraja K.N."/>
            <person name="Reddy Y.A.N."/>
            <person name="Phadnis S."/>
            <person name="Ravikumar R.L."/>
            <person name="Schlapbach R."/>
            <person name="Sreeman S.M."/>
            <person name="Shimizu K.K."/>
        </authorList>
    </citation>
    <scope>NUCLEOTIDE SEQUENCE</scope>
</reference>
<evidence type="ECO:0000256" key="4">
    <source>
        <dbReference type="ARBA" id="ARBA00022989"/>
    </source>
</evidence>
<comment type="caution">
    <text evidence="8">The sequence shown here is derived from an EMBL/GenBank/DDBJ whole genome shotgun (WGS) entry which is preliminary data.</text>
</comment>
<accession>A0AAV5D4L1</accession>
<protein>
    <submittedName>
        <fullName evidence="8">Uncharacterized protein</fullName>
    </submittedName>
</protein>
<feature type="compositionally biased region" description="Basic and acidic residues" evidence="6">
    <location>
        <begin position="221"/>
        <end position="233"/>
    </location>
</feature>
<evidence type="ECO:0000256" key="6">
    <source>
        <dbReference type="SAM" id="MobiDB-lite"/>
    </source>
</evidence>
<feature type="compositionally biased region" description="Basic residues" evidence="6">
    <location>
        <begin position="257"/>
        <end position="275"/>
    </location>
</feature>
<feature type="region of interest" description="Disordered" evidence="6">
    <location>
        <begin position="40"/>
        <end position="61"/>
    </location>
</feature>
<evidence type="ECO:0000256" key="1">
    <source>
        <dbReference type="ARBA" id="ARBA00004141"/>
    </source>
</evidence>
<reference evidence="8" key="2">
    <citation type="submission" date="2021-12" db="EMBL/GenBank/DDBJ databases">
        <title>Resequencing data analysis of finger millet.</title>
        <authorList>
            <person name="Hatakeyama M."/>
            <person name="Aluri S."/>
            <person name="Balachadran M.T."/>
            <person name="Sivarajan S.R."/>
            <person name="Poveda L."/>
            <person name="Shimizu-Inatsugi R."/>
            <person name="Schlapbach R."/>
            <person name="Sreeman S.M."/>
            <person name="Shimizu K.K."/>
        </authorList>
    </citation>
    <scope>NUCLEOTIDE SEQUENCE</scope>
</reference>
<dbReference type="GO" id="GO:0005384">
    <property type="term" value="F:manganese ion transmembrane transporter activity"/>
    <property type="evidence" value="ECO:0007669"/>
    <property type="project" value="TreeGrafter"/>
</dbReference>
<feature type="region of interest" description="Disordered" evidence="6">
    <location>
        <begin position="1"/>
        <end position="24"/>
    </location>
</feature>
<sequence>MEEEDAGRKIDREQQRGRPGSGRVAALAIGGDGSEIEVEMAAATSTAGGAGPSSSGQQDHVEDELLQRPAWKRFLTHVGPGFLVSLAYLDPSNVQTDLQAGSSHKYELLWVLLFGFIFVLMIQSLAAKLGIITGRHLAELCMSEYPKRVKYGLWFLAEVGVIAATVPGASSRSQASAGLHGRGGLDLGGVEGSDKGGVGPGGHLLALVSGSEETPSPGGGRTHDGGARGDEQTHGGGQIWATVGKSCQPGGQCGGGRMRRSGSRRRRGRIHAAGG</sequence>
<dbReference type="EMBL" id="BQKI01000012">
    <property type="protein sequence ID" value="GJN05356.1"/>
    <property type="molecule type" value="Genomic_DNA"/>
</dbReference>
<keyword evidence="4 7" id="KW-1133">Transmembrane helix</keyword>
<keyword evidence="9" id="KW-1185">Reference proteome</keyword>
<dbReference type="Pfam" id="PF01566">
    <property type="entry name" value="Nramp"/>
    <property type="match status" value="1"/>
</dbReference>
<comment type="similarity">
    <text evidence="2">Belongs to the NRAMP (TC 2.A.55) family.</text>
</comment>
<dbReference type="GO" id="GO:0005886">
    <property type="term" value="C:plasma membrane"/>
    <property type="evidence" value="ECO:0007669"/>
    <property type="project" value="TreeGrafter"/>
</dbReference>
<dbReference type="Proteomes" id="UP001054889">
    <property type="component" value="Unassembled WGS sequence"/>
</dbReference>
<dbReference type="GO" id="GO:0015086">
    <property type="term" value="F:cadmium ion transmembrane transporter activity"/>
    <property type="evidence" value="ECO:0007669"/>
    <property type="project" value="TreeGrafter"/>
</dbReference>